<dbReference type="Gene3D" id="1.10.10.60">
    <property type="entry name" value="Homeodomain-like"/>
    <property type="match status" value="2"/>
</dbReference>
<dbReference type="InterPro" id="IPR009057">
    <property type="entry name" value="Homeodomain-like_sf"/>
</dbReference>
<dbReference type="Pfam" id="PF02311">
    <property type="entry name" value="AraC_binding"/>
    <property type="match status" value="1"/>
</dbReference>
<dbReference type="SMART" id="SM00342">
    <property type="entry name" value="HTH_ARAC"/>
    <property type="match status" value="1"/>
</dbReference>
<dbReference type="PROSITE" id="PS01124">
    <property type="entry name" value="HTH_ARAC_FAMILY_2"/>
    <property type="match status" value="1"/>
</dbReference>
<dbReference type="InterPro" id="IPR018060">
    <property type="entry name" value="HTH_AraC"/>
</dbReference>
<keyword evidence="3" id="KW-0804">Transcription</keyword>
<dbReference type="InterPro" id="IPR020449">
    <property type="entry name" value="Tscrpt_reg_AraC-type_HTH"/>
</dbReference>
<proteinExistence type="predicted"/>
<dbReference type="AlphaFoldDB" id="A0A1M6IZ24"/>
<dbReference type="PANTHER" id="PTHR43280">
    <property type="entry name" value="ARAC-FAMILY TRANSCRIPTIONAL REGULATOR"/>
    <property type="match status" value="1"/>
</dbReference>
<organism evidence="5 6">
    <name type="scientific">Tangfeifania diversioriginum</name>
    <dbReference type="NCBI Taxonomy" id="1168035"/>
    <lineage>
        <taxon>Bacteria</taxon>
        <taxon>Pseudomonadati</taxon>
        <taxon>Bacteroidota</taxon>
        <taxon>Bacteroidia</taxon>
        <taxon>Marinilabiliales</taxon>
        <taxon>Prolixibacteraceae</taxon>
        <taxon>Tangfeifania</taxon>
    </lineage>
</organism>
<dbReference type="SUPFAM" id="SSF51215">
    <property type="entry name" value="Regulatory protein AraC"/>
    <property type="match status" value="1"/>
</dbReference>
<keyword evidence="1" id="KW-0805">Transcription regulation</keyword>
<dbReference type="Gene3D" id="2.60.120.10">
    <property type="entry name" value="Jelly Rolls"/>
    <property type="match status" value="1"/>
</dbReference>
<dbReference type="GO" id="GO:0043565">
    <property type="term" value="F:sequence-specific DNA binding"/>
    <property type="evidence" value="ECO:0007669"/>
    <property type="project" value="InterPro"/>
</dbReference>
<evidence type="ECO:0000256" key="3">
    <source>
        <dbReference type="ARBA" id="ARBA00023163"/>
    </source>
</evidence>
<dbReference type="OrthoDB" id="9782911at2"/>
<dbReference type="PANTHER" id="PTHR43280:SF30">
    <property type="entry name" value="MMSAB OPERON REGULATORY PROTEIN"/>
    <property type="match status" value="1"/>
</dbReference>
<dbReference type="InterPro" id="IPR018062">
    <property type="entry name" value="HTH_AraC-typ_CS"/>
</dbReference>
<dbReference type="GO" id="GO:0003700">
    <property type="term" value="F:DNA-binding transcription factor activity"/>
    <property type="evidence" value="ECO:0007669"/>
    <property type="project" value="InterPro"/>
</dbReference>
<dbReference type="InterPro" id="IPR037923">
    <property type="entry name" value="HTH-like"/>
</dbReference>
<evidence type="ECO:0000256" key="2">
    <source>
        <dbReference type="ARBA" id="ARBA00023125"/>
    </source>
</evidence>
<dbReference type="Proteomes" id="UP000184050">
    <property type="component" value="Unassembled WGS sequence"/>
</dbReference>
<dbReference type="InterPro" id="IPR014710">
    <property type="entry name" value="RmlC-like_jellyroll"/>
</dbReference>
<evidence type="ECO:0000313" key="6">
    <source>
        <dbReference type="Proteomes" id="UP000184050"/>
    </source>
</evidence>
<sequence>MKDFIKYLTSSREDENWGTYLTSAGLLRIPPETEYPSPTHPGGYFFTWENGRILQEYQVNYITEGNGILENNHGTFNLKKGDLMVTFPGEWHRYKPHSKTGWTENYIGFSGPAVGFFLAHKLFDPENPVISTGIHEEILDAFLRVFELIKTEPPGFQQIASGMLIKLLGYLVAFQKQKEFSGKEIAGIIEKARFEMRNEVDKNFDLEQFAANNNIGYSYFRRMFKNFTGLSPRQYFLQLKIMRARELLLTTDKSIKEISYLLGFESIYYFSRFFKQKAGTSPSEFRK</sequence>
<dbReference type="SUPFAM" id="SSF46689">
    <property type="entry name" value="Homeodomain-like"/>
    <property type="match status" value="2"/>
</dbReference>
<feature type="domain" description="HTH araC/xylS-type" evidence="4">
    <location>
        <begin position="190"/>
        <end position="287"/>
    </location>
</feature>
<dbReference type="RefSeq" id="WP_073169853.1">
    <property type="nucleotide sequence ID" value="NZ_FQZE01000018.1"/>
</dbReference>
<dbReference type="STRING" id="1168035.SAMN05444280_11848"/>
<evidence type="ECO:0000259" key="4">
    <source>
        <dbReference type="PROSITE" id="PS01124"/>
    </source>
</evidence>
<gene>
    <name evidence="5" type="ORF">SAMN05444280_11848</name>
</gene>
<dbReference type="PRINTS" id="PR00032">
    <property type="entry name" value="HTHARAC"/>
</dbReference>
<accession>A0A1M6IZ24</accession>
<reference evidence="5 6" key="1">
    <citation type="submission" date="2016-11" db="EMBL/GenBank/DDBJ databases">
        <authorList>
            <person name="Jaros S."/>
            <person name="Januszkiewicz K."/>
            <person name="Wedrychowicz H."/>
        </authorList>
    </citation>
    <scope>NUCLEOTIDE SEQUENCE [LARGE SCALE GENOMIC DNA]</scope>
    <source>
        <strain evidence="5 6">DSM 27063</strain>
    </source>
</reference>
<dbReference type="Pfam" id="PF12833">
    <property type="entry name" value="HTH_18"/>
    <property type="match status" value="1"/>
</dbReference>
<dbReference type="InterPro" id="IPR003313">
    <property type="entry name" value="AraC-bd"/>
</dbReference>
<keyword evidence="6" id="KW-1185">Reference proteome</keyword>
<name>A0A1M6IZ24_9BACT</name>
<protein>
    <submittedName>
        <fullName evidence="5">Transcriptional regulator, AraC family</fullName>
    </submittedName>
</protein>
<dbReference type="EMBL" id="FQZE01000018">
    <property type="protein sequence ID" value="SHJ39709.1"/>
    <property type="molecule type" value="Genomic_DNA"/>
</dbReference>
<keyword evidence="2" id="KW-0238">DNA-binding</keyword>
<evidence type="ECO:0000313" key="5">
    <source>
        <dbReference type="EMBL" id="SHJ39709.1"/>
    </source>
</evidence>
<evidence type="ECO:0000256" key="1">
    <source>
        <dbReference type="ARBA" id="ARBA00023015"/>
    </source>
</evidence>
<dbReference type="PROSITE" id="PS00041">
    <property type="entry name" value="HTH_ARAC_FAMILY_1"/>
    <property type="match status" value="1"/>
</dbReference>